<gene>
    <name evidence="2" type="ORF">Taro_012503</name>
</gene>
<keyword evidence="3" id="KW-1185">Reference proteome</keyword>
<dbReference type="EMBL" id="NMUH01000488">
    <property type="protein sequence ID" value="MQL80049.1"/>
    <property type="molecule type" value="Genomic_DNA"/>
</dbReference>
<dbReference type="AlphaFoldDB" id="A0A843UJA8"/>
<reference evidence="2" key="1">
    <citation type="submission" date="2017-07" db="EMBL/GenBank/DDBJ databases">
        <title>Taro Niue Genome Assembly and Annotation.</title>
        <authorList>
            <person name="Atibalentja N."/>
            <person name="Keating K."/>
            <person name="Fields C.J."/>
        </authorList>
    </citation>
    <scope>NUCLEOTIDE SEQUENCE</scope>
    <source>
        <strain evidence="2">Niue_2</strain>
        <tissue evidence="2">Leaf</tissue>
    </source>
</reference>
<feature type="region of interest" description="Disordered" evidence="1">
    <location>
        <begin position="146"/>
        <end position="168"/>
    </location>
</feature>
<dbReference type="OrthoDB" id="9411774at2759"/>
<comment type="caution">
    <text evidence="2">The sequence shown here is derived from an EMBL/GenBank/DDBJ whole genome shotgun (WGS) entry which is preliminary data.</text>
</comment>
<name>A0A843UJA8_COLES</name>
<dbReference type="Proteomes" id="UP000652761">
    <property type="component" value="Unassembled WGS sequence"/>
</dbReference>
<evidence type="ECO:0000313" key="2">
    <source>
        <dbReference type="EMBL" id="MQL80049.1"/>
    </source>
</evidence>
<protein>
    <submittedName>
        <fullName evidence="2">Uncharacterized protein</fullName>
    </submittedName>
</protein>
<feature type="compositionally biased region" description="Acidic residues" evidence="1">
    <location>
        <begin position="156"/>
        <end position="168"/>
    </location>
</feature>
<feature type="region of interest" description="Disordered" evidence="1">
    <location>
        <begin position="94"/>
        <end position="120"/>
    </location>
</feature>
<proteinExistence type="predicted"/>
<sequence length="168" mass="18966">MSPSIVLVLIASPTCGRRCTLELEALEEVVFQVADWRKIFRLVDPDFSSTFPVVDYAAFAGVAGGGSSVVLLDWESETDFLKLSSLHRRSKWRRHASPLSEPKSEPSVQPKPVSSISDRTPEEDVARCLMMLSHNAFRISSSSLIAKKKHSYQNKEEEEEEEKEEQLR</sequence>
<evidence type="ECO:0000256" key="1">
    <source>
        <dbReference type="SAM" id="MobiDB-lite"/>
    </source>
</evidence>
<dbReference type="GO" id="GO:0006355">
    <property type="term" value="P:regulation of DNA-templated transcription"/>
    <property type="evidence" value="ECO:0007669"/>
    <property type="project" value="InterPro"/>
</dbReference>
<dbReference type="PANTHER" id="PTHR46326:SF2">
    <property type="entry name" value="ZINC FINGER PROTEIN ZAT1-RELATED"/>
    <property type="match status" value="1"/>
</dbReference>
<dbReference type="InterPro" id="IPR044303">
    <property type="entry name" value="ZAT1/4/9"/>
</dbReference>
<accession>A0A843UJA8</accession>
<evidence type="ECO:0000313" key="3">
    <source>
        <dbReference type="Proteomes" id="UP000652761"/>
    </source>
</evidence>
<dbReference type="PANTHER" id="PTHR46326">
    <property type="entry name" value="ZINC FINGER PROTEIN ZAT1-RELATED"/>
    <property type="match status" value="1"/>
</dbReference>
<organism evidence="2 3">
    <name type="scientific">Colocasia esculenta</name>
    <name type="common">Wild taro</name>
    <name type="synonym">Arum esculentum</name>
    <dbReference type="NCBI Taxonomy" id="4460"/>
    <lineage>
        <taxon>Eukaryota</taxon>
        <taxon>Viridiplantae</taxon>
        <taxon>Streptophyta</taxon>
        <taxon>Embryophyta</taxon>
        <taxon>Tracheophyta</taxon>
        <taxon>Spermatophyta</taxon>
        <taxon>Magnoliopsida</taxon>
        <taxon>Liliopsida</taxon>
        <taxon>Araceae</taxon>
        <taxon>Aroideae</taxon>
        <taxon>Colocasieae</taxon>
        <taxon>Colocasia</taxon>
    </lineage>
</organism>